<dbReference type="GO" id="GO:0005737">
    <property type="term" value="C:cytoplasm"/>
    <property type="evidence" value="ECO:0007669"/>
    <property type="project" value="UniProtKB-ARBA"/>
</dbReference>
<evidence type="ECO:0000256" key="6">
    <source>
        <dbReference type="SAM" id="Coils"/>
    </source>
</evidence>
<dbReference type="GO" id="GO:0005815">
    <property type="term" value="C:microtubule organizing center"/>
    <property type="evidence" value="ECO:0007669"/>
    <property type="project" value="UniProtKB-SubCell"/>
</dbReference>
<sequence>MLFHPETPSRVLRRIDDLNQLSLPDLPDLPAELPSFSETTDADSTVAHSPAKGSATPVPRAGRSVTTTDDRENRDPLVDAQQTPYTSTPATSSLYTRSEATVVPPSAQSRAGNDTTATLRAPLPQARSPRVAESENSFDAPTDMASESEAEAGTGFQDEMVVMSSGSGGEEEDDDRDHHAPERGELRHAPVASMELSALPDVRPVDETTADSEVDSTRHSRTREYRSAGEEEAEIPTTKSSYQHTADEHRLLPDSLSPLRDREPTEASIASVEIGRHASPQTSPHASLSRYDADATPSRAFSKSPSPAFQPETPKLDSPLASIRNDTALSTPRVDQSAAQRRAAHVLTTLRSTAKPRLARGTPHPVRTASKKPAVVAEDDEQASVSSIASDRSSNDLTTFHKGNTSLPSGGSAAAEIGPGGSRFDGAKLNSYLHALNTQLTDENQSLVQTLQKTAREKELLQAETRRLEDTIREMSVTQGAMSFDASARERTRADDSDLRDDIDYLKARLEATATERDALRSELAKLGGAFPAADTSLAGRGDIIAELEQKDAELETVRKQMEEQEAEFAQKMEDLERELCKVMEEQEAKVEQARRAAEEHRLEDEAERQADREKIRRLEIERDELQRRRGGGDDDESDTGHADRASLEQQLAELNDLVSDLRNDVEHRDDELVKMQEELDTAEERIAELEQQVAKSDKDEVGDVATLRQQLAQKDEEIKQLEDALDDSAQQLVDNETVLTDKEAAVANLKAELEAEQEKRASLETRLSQLSVPKAKSPLANEVYNGANQEQIAALEEELEAARRDADDLRKKLAEVSERERLAKLDELEVQRLEADKANLEDRVKSLRQQVSSPYSPSKTPDKSWGLRPLPAVFTPRTPGQIFGNLSTWSNGNAADETISPLLAQIHELEQVVEHLQGQLGEANVAIDSKLNKLEAAGSSTISLARQLSDARARIAQLEDDLERLLGSGGSLERVQARLAKLTCPECKSAIDANRLVRLHVDRSGITFRENSSPAAASSTGPSLKVSLAQATARVDELQVENQVLQAAVTRSSEIVAEKEKLVRQREELERHLKLLRDEMAVLETDLRTERSRLRNLTSEHTLAGKARAALEARLATAEAELRDVKRELASAGSPAELDRLRAEKSQLQEERTDLLRQLAEVKAHASQVVSDLSASRADDAALRQQLERHVTEIRQLREQSHAKDAEKRKLQDERNDILRGVANLQADLNRVRQEVITLGLEIAAVRKERDDLSKRNKGDDDELVRAAHQLALAEAKIKELQSGLSGQSATPPPDVVALQAKHKSEMKGLLVLSRQLKIRLEREATFRYEAGLQKRYLEDVLRGKQETIDTVFSHLHIEPPTSGDTGRRSLRAVALSIIAVRRMGRLAAQWRERSAPKKRLREKAYPAARGHPFPE</sequence>
<feature type="compositionally biased region" description="Polar residues" evidence="7">
    <location>
        <begin position="324"/>
        <end position="339"/>
    </location>
</feature>
<feature type="region of interest" description="Disordered" evidence="7">
    <location>
        <begin position="21"/>
        <end position="419"/>
    </location>
</feature>
<evidence type="ECO:0000256" key="4">
    <source>
        <dbReference type="ARBA" id="ARBA00023054"/>
    </source>
</evidence>
<evidence type="ECO:0000259" key="8">
    <source>
        <dbReference type="Pfam" id="PF10495"/>
    </source>
</evidence>
<feature type="compositionally biased region" description="Polar residues" evidence="7">
    <location>
        <begin position="849"/>
        <end position="860"/>
    </location>
</feature>
<evidence type="ECO:0000256" key="5">
    <source>
        <dbReference type="ARBA" id="ARBA00023212"/>
    </source>
</evidence>
<organism evidence="9 10">
    <name type="scientific">Rhodotorula mucilaginosa</name>
    <name type="common">Yeast</name>
    <name type="synonym">Rhodotorula rubra</name>
    <dbReference type="NCBI Taxonomy" id="5537"/>
    <lineage>
        <taxon>Eukaryota</taxon>
        <taxon>Fungi</taxon>
        <taxon>Dikarya</taxon>
        <taxon>Basidiomycota</taxon>
        <taxon>Pucciniomycotina</taxon>
        <taxon>Microbotryomycetes</taxon>
        <taxon>Sporidiobolales</taxon>
        <taxon>Sporidiobolaceae</taxon>
        <taxon>Rhodotorula</taxon>
    </lineage>
</organism>
<feature type="coiled-coil region" evidence="6">
    <location>
        <begin position="437"/>
        <end position="478"/>
    </location>
</feature>
<evidence type="ECO:0000256" key="3">
    <source>
        <dbReference type="ARBA" id="ARBA00022553"/>
    </source>
</evidence>
<feature type="compositionally biased region" description="Basic and acidic residues" evidence="7">
    <location>
        <begin position="215"/>
        <end position="229"/>
    </location>
</feature>
<feature type="compositionally biased region" description="Low complexity" evidence="7">
    <location>
        <begin position="21"/>
        <end position="34"/>
    </location>
</feature>
<evidence type="ECO:0000256" key="2">
    <source>
        <dbReference type="ARBA" id="ARBA00022490"/>
    </source>
</evidence>
<dbReference type="OrthoDB" id="2020852at2759"/>
<feature type="compositionally biased region" description="Polar residues" evidence="7">
    <location>
        <begin position="395"/>
        <end position="409"/>
    </location>
</feature>
<keyword evidence="3" id="KW-0597">Phosphoprotein</keyword>
<dbReference type="PANTHER" id="PTHR23159">
    <property type="entry name" value="CENTROSOMAL PROTEIN 2"/>
    <property type="match status" value="1"/>
</dbReference>
<keyword evidence="4 6" id="KW-0175">Coiled coil</keyword>
<protein>
    <recommendedName>
        <fullName evidence="8">Pericentrin/AKAP-450 centrosomal targeting domain-containing protein</fullName>
    </recommendedName>
</protein>
<gene>
    <name evidence="9" type="ORF">C6P46_006099</name>
</gene>
<feature type="region of interest" description="Disordered" evidence="7">
    <location>
        <begin position="592"/>
        <end position="656"/>
    </location>
</feature>
<reference evidence="9 10" key="1">
    <citation type="submission" date="2020-11" db="EMBL/GenBank/DDBJ databases">
        <title>Kefir isolates.</title>
        <authorList>
            <person name="Marcisauskas S."/>
            <person name="Kim Y."/>
            <person name="Blasche S."/>
        </authorList>
    </citation>
    <scope>NUCLEOTIDE SEQUENCE [LARGE SCALE GENOMIC DNA]</scope>
    <source>
        <strain evidence="9 10">KR</strain>
    </source>
</reference>
<evidence type="ECO:0000256" key="7">
    <source>
        <dbReference type="SAM" id="MobiDB-lite"/>
    </source>
</evidence>
<proteinExistence type="predicted"/>
<feature type="compositionally biased region" description="Basic and acidic residues" evidence="7">
    <location>
        <begin position="68"/>
        <end position="77"/>
    </location>
</feature>
<name>A0A9P7B4G5_RHOMI</name>
<comment type="caution">
    <text evidence="9">The sequence shown here is derived from an EMBL/GenBank/DDBJ whole genome shotgun (WGS) entry which is preliminary data.</text>
</comment>
<feature type="compositionally biased region" description="Polar residues" evidence="7">
    <location>
        <begin position="80"/>
        <end position="99"/>
    </location>
</feature>
<feature type="domain" description="Pericentrin/AKAP-450 centrosomal targeting" evidence="8">
    <location>
        <begin position="1321"/>
        <end position="1392"/>
    </location>
</feature>
<feature type="coiled-coil region" evidence="6">
    <location>
        <begin position="1029"/>
        <end position="1236"/>
    </location>
</feature>
<dbReference type="EMBL" id="PUHQ01000072">
    <property type="protein sequence ID" value="KAG0658038.1"/>
    <property type="molecule type" value="Genomic_DNA"/>
</dbReference>
<feature type="compositionally biased region" description="Basic and acidic residues" evidence="7">
    <location>
        <begin position="592"/>
        <end position="647"/>
    </location>
</feature>
<comment type="subcellular location">
    <subcellularLocation>
        <location evidence="1">Cytoplasm</location>
        <location evidence="1">Cytoskeleton</location>
        <location evidence="1">Microtubule organizing center</location>
    </subcellularLocation>
</comment>
<feature type="region of interest" description="Disordered" evidence="7">
    <location>
        <begin position="849"/>
        <end position="868"/>
    </location>
</feature>
<feature type="compositionally biased region" description="Polar residues" evidence="7">
    <location>
        <begin position="106"/>
        <end position="118"/>
    </location>
</feature>
<evidence type="ECO:0000313" key="9">
    <source>
        <dbReference type="EMBL" id="KAG0658038.1"/>
    </source>
</evidence>
<dbReference type="Gene3D" id="1.10.287.1490">
    <property type="match status" value="2"/>
</dbReference>
<feature type="compositionally biased region" description="Polar residues" evidence="7">
    <location>
        <begin position="36"/>
        <end position="47"/>
    </location>
</feature>
<feature type="compositionally biased region" description="Basic and acidic residues" evidence="7">
    <location>
        <begin position="176"/>
        <end position="188"/>
    </location>
</feature>
<evidence type="ECO:0000313" key="10">
    <source>
        <dbReference type="Proteomes" id="UP000777482"/>
    </source>
</evidence>
<feature type="region of interest" description="Disordered" evidence="7">
    <location>
        <begin position="1393"/>
        <end position="1417"/>
    </location>
</feature>
<accession>A0A9P7B4G5</accession>
<keyword evidence="10" id="KW-1185">Reference proteome</keyword>
<dbReference type="Proteomes" id="UP000777482">
    <property type="component" value="Unassembled WGS sequence"/>
</dbReference>
<dbReference type="InterPro" id="IPR019528">
    <property type="entry name" value="PACT_domain"/>
</dbReference>
<keyword evidence="2" id="KW-0963">Cytoplasm</keyword>
<evidence type="ECO:0000256" key="1">
    <source>
        <dbReference type="ARBA" id="ARBA00004267"/>
    </source>
</evidence>
<feature type="coiled-coil region" evidence="6">
    <location>
        <begin position="907"/>
        <end position="969"/>
    </location>
</feature>
<keyword evidence="5" id="KW-0206">Cytoskeleton</keyword>
<dbReference type="PANTHER" id="PTHR23159:SF60">
    <property type="entry name" value="SPINDLE ASSEMBLY ABNORMAL PROTEIN 4"/>
    <property type="match status" value="1"/>
</dbReference>
<dbReference type="Pfam" id="PF10495">
    <property type="entry name" value="PACT_coil_coil"/>
    <property type="match status" value="1"/>
</dbReference>